<feature type="compositionally biased region" description="Basic and acidic residues" evidence="1">
    <location>
        <begin position="419"/>
        <end position="434"/>
    </location>
</feature>
<reference evidence="2 3" key="1">
    <citation type="journal article" date="2011" name="J. Gen. Appl. Microbiol.">
        <title>Draft genome sequencing of the enigmatic yeast Saitoella complicata.</title>
        <authorList>
            <person name="Nishida H."/>
            <person name="Hamamoto M."/>
            <person name="Sugiyama J."/>
        </authorList>
    </citation>
    <scope>NUCLEOTIDE SEQUENCE [LARGE SCALE GENOMIC DNA]</scope>
    <source>
        <strain evidence="2 3">NRRL Y-17804</strain>
    </source>
</reference>
<evidence type="ECO:0000256" key="1">
    <source>
        <dbReference type="SAM" id="MobiDB-lite"/>
    </source>
</evidence>
<sequence>MERFHEPPTMPSKKIGQGVSVSEKEVHPTYEAFEHTQIGDSTRLHLRSGSVSGSDFEYECVGGTKLSYGEIIALAGDFYGDPSEAIVESPNPHSWRKQFTSNVESLLQDTDKYLSKITSALRSQQQTIRDGTKRGVDPATTATLNDAKWTTQYTLATRGMYLRLAWSNYDHFGQEAVHAYETGHSLALTIAASAGRASPPNIEQLRQAYAYEAFAAHFLTDLFSAGHLRTPRRLLSGGLWTNFLSKDMHDEEDRDGLRVVNGESEEWMVYGDKHLNSKKGEENLRRVGDAVQASADEVFAAFNQEWSALDLDYQSAEAGPGRRRYRALTLAPDLKQLADPYDTANPAPLYAVHLTKDNRWELTRRVSVADRSDYRRVVVGMFFGPGADFVVSLPLHFGVGWSLSRMVMHGPVKQEISGEGEKEQENEKEDYVKV</sequence>
<accession>A0A0E9NL19</accession>
<organism evidence="2 3">
    <name type="scientific">Saitoella complicata (strain BCRC 22490 / CBS 7301 / JCM 7358 / NBRC 10748 / NRRL Y-17804)</name>
    <dbReference type="NCBI Taxonomy" id="698492"/>
    <lineage>
        <taxon>Eukaryota</taxon>
        <taxon>Fungi</taxon>
        <taxon>Dikarya</taxon>
        <taxon>Ascomycota</taxon>
        <taxon>Taphrinomycotina</taxon>
        <taxon>Taphrinomycotina incertae sedis</taxon>
        <taxon>Saitoella</taxon>
    </lineage>
</organism>
<proteinExistence type="predicted"/>
<evidence type="ECO:0000313" key="2">
    <source>
        <dbReference type="EMBL" id="GAO50110.1"/>
    </source>
</evidence>
<feature type="region of interest" description="Disordered" evidence="1">
    <location>
        <begin position="415"/>
        <end position="434"/>
    </location>
</feature>
<dbReference type="EMBL" id="BACD03000029">
    <property type="protein sequence ID" value="GAO50110.1"/>
    <property type="molecule type" value="Genomic_DNA"/>
</dbReference>
<name>A0A0E9NL19_SAICN</name>
<feature type="region of interest" description="Disordered" evidence="1">
    <location>
        <begin position="1"/>
        <end position="21"/>
    </location>
</feature>
<dbReference type="CDD" id="cd22893">
    <property type="entry name" value="PlcA-like"/>
    <property type="match status" value="1"/>
</dbReference>
<dbReference type="AlphaFoldDB" id="A0A0E9NL19"/>
<dbReference type="InterPro" id="IPR049756">
    <property type="entry name" value="PlcA-like_dom"/>
</dbReference>
<gene>
    <name evidence="2" type="ORF">G7K_4245-t1</name>
</gene>
<comment type="caution">
    <text evidence="2">The sequence shown here is derived from an EMBL/GenBank/DDBJ whole genome shotgun (WGS) entry which is preliminary data.</text>
</comment>
<reference evidence="2 3" key="3">
    <citation type="journal article" date="2015" name="Genome Announc.">
        <title>Draft Genome Sequence of the Archiascomycetous Yeast Saitoella complicata.</title>
        <authorList>
            <person name="Yamauchi K."/>
            <person name="Kondo S."/>
            <person name="Hamamoto M."/>
            <person name="Takahashi Y."/>
            <person name="Ogura Y."/>
            <person name="Hayashi T."/>
            <person name="Nishida H."/>
        </authorList>
    </citation>
    <scope>NUCLEOTIDE SEQUENCE [LARGE SCALE GENOMIC DNA]</scope>
    <source>
        <strain evidence="2 3">NRRL Y-17804</strain>
    </source>
</reference>
<evidence type="ECO:0000313" key="3">
    <source>
        <dbReference type="Proteomes" id="UP000033140"/>
    </source>
</evidence>
<dbReference type="Proteomes" id="UP000033140">
    <property type="component" value="Unassembled WGS sequence"/>
</dbReference>
<reference evidence="2 3" key="2">
    <citation type="journal article" date="2014" name="J. Gen. Appl. Microbiol.">
        <title>The early diverging ascomycetous budding yeast Saitoella complicata has three histone deacetylases belonging to the Clr6, Hos2, and Rpd3 lineages.</title>
        <authorList>
            <person name="Nishida H."/>
            <person name="Matsumoto T."/>
            <person name="Kondo S."/>
            <person name="Hamamoto M."/>
            <person name="Yoshikawa H."/>
        </authorList>
    </citation>
    <scope>NUCLEOTIDE SEQUENCE [LARGE SCALE GENOMIC DNA]</scope>
    <source>
        <strain evidence="2 3">NRRL Y-17804</strain>
    </source>
</reference>
<protein>
    <submittedName>
        <fullName evidence="2">Uncharacterized protein</fullName>
    </submittedName>
</protein>
<keyword evidence="3" id="KW-1185">Reference proteome</keyword>
<dbReference type="STRING" id="698492.A0A0E9NL19"/>